<comment type="caution">
    <text evidence="2">The sequence shown here is derived from an EMBL/GenBank/DDBJ whole genome shotgun (WGS) entry which is preliminary data.</text>
</comment>
<proteinExistence type="predicted"/>
<evidence type="ECO:0000313" key="2">
    <source>
        <dbReference type="EMBL" id="KAF2741041.1"/>
    </source>
</evidence>
<feature type="compositionally biased region" description="Polar residues" evidence="1">
    <location>
        <begin position="12"/>
        <end position="30"/>
    </location>
</feature>
<gene>
    <name evidence="2" type="ORF">EJ04DRAFT_112712</name>
</gene>
<evidence type="ECO:0000313" key="3">
    <source>
        <dbReference type="Proteomes" id="UP000799444"/>
    </source>
</evidence>
<keyword evidence="3" id="KW-1185">Reference proteome</keyword>
<dbReference type="OrthoDB" id="3788377at2759"/>
<name>A0A9P4RCF3_9PLEO</name>
<organism evidence="2 3">
    <name type="scientific">Polyplosphaeria fusca</name>
    <dbReference type="NCBI Taxonomy" id="682080"/>
    <lineage>
        <taxon>Eukaryota</taxon>
        <taxon>Fungi</taxon>
        <taxon>Dikarya</taxon>
        <taxon>Ascomycota</taxon>
        <taxon>Pezizomycotina</taxon>
        <taxon>Dothideomycetes</taxon>
        <taxon>Pleosporomycetidae</taxon>
        <taxon>Pleosporales</taxon>
        <taxon>Tetraplosphaeriaceae</taxon>
        <taxon>Polyplosphaeria</taxon>
    </lineage>
</organism>
<evidence type="ECO:0000256" key="1">
    <source>
        <dbReference type="SAM" id="MobiDB-lite"/>
    </source>
</evidence>
<dbReference type="EMBL" id="ML996098">
    <property type="protein sequence ID" value="KAF2741041.1"/>
    <property type="molecule type" value="Genomic_DNA"/>
</dbReference>
<feature type="region of interest" description="Disordered" evidence="1">
    <location>
        <begin position="1"/>
        <end position="71"/>
    </location>
</feature>
<dbReference type="Proteomes" id="UP000799444">
    <property type="component" value="Unassembled WGS sequence"/>
</dbReference>
<reference evidence="2" key="1">
    <citation type="journal article" date="2020" name="Stud. Mycol.">
        <title>101 Dothideomycetes genomes: a test case for predicting lifestyles and emergence of pathogens.</title>
        <authorList>
            <person name="Haridas S."/>
            <person name="Albert R."/>
            <person name="Binder M."/>
            <person name="Bloem J."/>
            <person name="Labutti K."/>
            <person name="Salamov A."/>
            <person name="Andreopoulos B."/>
            <person name="Baker S."/>
            <person name="Barry K."/>
            <person name="Bills G."/>
            <person name="Bluhm B."/>
            <person name="Cannon C."/>
            <person name="Castanera R."/>
            <person name="Culley D."/>
            <person name="Daum C."/>
            <person name="Ezra D."/>
            <person name="Gonzalez J."/>
            <person name="Henrissat B."/>
            <person name="Kuo A."/>
            <person name="Liang C."/>
            <person name="Lipzen A."/>
            <person name="Lutzoni F."/>
            <person name="Magnuson J."/>
            <person name="Mondo S."/>
            <person name="Nolan M."/>
            <person name="Ohm R."/>
            <person name="Pangilinan J."/>
            <person name="Park H.-J."/>
            <person name="Ramirez L."/>
            <person name="Alfaro M."/>
            <person name="Sun H."/>
            <person name="Tritt A."/>
            <person name="Yoshinaga Y."/>
            <person name="Zwiers L.-H."/>
            <person name="Turgeon B."/>
            <person name="Goodwin S."/>
            <person name="Spatafora J."/>
            <person name="Crous P."/>
            <person name="Grigoriev I."/>
        </authorList>
    </citation>
    <scope>NUCLEOTIDE SEQUENCE</scope>
    <source>
        <strain evidence="2">CBS 125425</strain>
    </source>
</reference>
<feature type="compositionally biased region" description="Basic and acidic residues" evidence="1">
    <location>
        <begin position="33"/>
        <end position="58"/>
    </location>
</feature>
<accession>A0A9P4RCF3</accession>
<protein>
    <submittedName>
        <fullName evidence="2">Uncharacterized protein</fullName>
    </submittedName>
</protein>
<dbReference type="AlphaFoldDB" id="A0A9P4RCF3"/>
<sequence>MASKLSDMSPLLSATTTKTQLLQSKSTAQYRISEYHDGKSIRIQESRRRSAGTDEPRRSPTHRPRYYSESFEGSLSVRATPLLDSDDQYGLYHPTAQIENAWVYHVTPVGSRVSSPTVRPKAVVIQSPKPVKGSKRTNPTWVEKQAMPTPPPTPKLGGRLPTPDIPELNEAPFCGCCVSPHVVRYCASCGRDISDHRG</sequence>